<feature type="signal peptide" evidence="1">
    <location>
        <begin position="1"/>
        <end position="21"/>
    </location>
</feature>
<gene>
    <name evidence="3" type="ORF">H8744_12055</name>
</gene>
<keyword evidence="1" id="KW-0732">Signal</keyword>
<evidence type="ECO:0000259" key="2">
    <source>
        <dbReference type="Pfam" id="PF18962"/>
    </source>
</evidence>
<dbReference type="AlphaFoldDB" id="A0A926F3F8"/>
<accession>A0A926F3F8</accession>
<feature type="domain" description="Secretion system C-terminal sorting" evidence="2">
    <location>
        <begin position="954"/>
        <end position="1017"/>
    </location>
</feature>
<dbReference type="InterPro" id="IPR013783">
    <property type="entry name" value="Ig-like_fold"/>
</dbReference>
<dbReference type="SUPFAM" id="SSF82171">
    <property type="entry name" value="DPP6 N-terminal domain-like"/>
    <property type="match status" value="1"/>
</dbReference>
<organism evidence="3 4">
    <name type="scientific">Jilunia laotingensis</name>
    <dbReference type="NCBI Taxonomy" id="2763675"/>
    <lineage>
        <taxon>Bacteria</taxon>
        <taxon>Pseudomonadati</taxon>
        <taxon>Bacteroidota</taxon>
        <taxon>Bacteroidia</taxon>
        <taxon>Bacteroidales</taxon>
        <taxon>Bacteroidaceae</taxon>
        <taxon>Jilunia</taxon>
    </lineage>
</organism>
<feature type="chain" id="PRO_5037311301" evidence="1">
    <location>
        <begin position="22"/>
        <end position="1019"/>
    </location>
</feature>
<dbReference type="PROSITE" id="PS51257">
    <property type="entry name" value="PROKAR_LIPOPROTEIN"/>
    <property type="match status" value="1"/>
</dbReference>
<protein>
    <submittedName>
        <fullName evidence="3">T9SS type A sorting domain-containing protein</fullName>
    </submittedName>
</protein>
<dbReference type="InterPro" id="IPR026444">
    <property type="entry name" value="Secre_tail"/>
</dbReference>
<name>A0A926F3F8_9BACT</name>
<evidence type="ECO:0000256" key="1">
    <source>
        <dbReference type="SAM" id="SignalP"/>
    </source>
</evidence>
<dbReference type="NCBIfam" id="TIGR04183">
    <property type="entry name" value="Por_Secre_tail"/>
    <property type="match status" value="1"/>
</dbReference>
<proteinExistence type="predicted"/>
<comment type="caution">
    <text evidence="3">The sequence shown here is derived from an EMBL/GenBank/DDBJ whole genome shotgun (WGS) entry which is preliminary data.</text>
</comment>
<dbReference type="Gene3D" id="2.60.120.260">
    <property type="entry name" value="Galactose-binding domain-like"/>
    <property type="match status" value="1"/>
</dbReference>
<dbReference type="Pfam" id="PF18962">
    <property type="entry name" value="Por_Secre_tail"/>
    <property type="match status" value="1"/>
</dbReference>
<keyword evidence="4" id="KW-1185">Reference proteome</keyword>
<dbReference type="Gene3D" id="2.60.40.10">
    <property type="entry name" value="Immunoglobulins"/>
    <property type="match status" value="2"/>
</dbReference>
<dbReference type="Proteomes" id="UP000651085">
    <property type="component" value="Unassembled WGS sequence"/>
</dbReference>
<dbReference type="RefSeq" id="WP_262435072.1">
    <property type="nucleotide sequence ID" value="NZ_JACRTF010000001.1"/>
</dbReference>
<evidence type="ECO:0000313" key="3">
    <source>
        <dbReference type="EMBL" id="MBC8593966.1"/>
    </source>
</evidence>
<sequence length="1019" mass="113679">MRKTLLYLIMGIFACVANVHAEKTFTATGANSLGTGMSPNGKYVVGVSSQYFAYNIYMKSYLYNVETGSMEWITDYDETDYGKSGSFADVSNDGVISGTFKDPEYTITVSDFDGDRTFPINVAAVWKDGIRTSLGFGSYELSQFNYFEDGSFANAISGDGKTVVGNIGIGNSTYMFPCKWEQADSGAWTFSQLNLPQDAVGGKAVDVSTDGSIITGVIWFPMYEAAAYWQNGECHLIEGVGEDVQYNGTGQNKACAVSPNGRFVGFIFGNSEPGVYDVLQKSYKKIIPFEPYHSPDDLAVADNGNAVSSFGYGSFFTGEIYERPFWYSYEEDRILGFDYFMSLFAQGVKPSFTFAYEEKTKVTPCAISADGTFIMGNNDVVVAMGGVPECWMLQTEYRTVKIPATPEGLQAKSQEFKEVTLTWNKDEQVYDGLELESYNVYCGGEKIDNVAADVLELTYRHRNATPGFPEYSIASVFQAADASKVESPKSNPVAVAVPDTYELPFFDDFDSQSLETNYWTKEPYYGDMIDNTWGVIPYYGIYDYGLYSSPTTQAPYSSGLISRPMDAKNEKHVTLSFAIIYGLINSDNQQMDKDSLSIDVSSDKGVNWEEVKGMSFKDLPQSNWSMQTVDLSKWVAGKLFQVRLRKHGQGVAQYYYSIDLFKVGTTPEKDAPEGLTGQITDARQVNLIWKNSFGAYQLNHINEYYSMGLAVGNEGKEFIAANSFDTTDLAVYKGKYITSVSAFINHSYIEDSKDTHASIVIFEDGKLIREQQMEDIKYNDYNTVLLDEPIPVDGQKELKVGLKIFDYDERQIPIAYQTTSKFLPGKSDLYSEDGGKTWQKLSDYYAAIEGQEQSGYCSWDITANITDESISSTTDMNPDNNMLAYNVFRNGEKISNQLLDKRQSRFTDTEAMDDCYYEVVAYYFDGSVSDVSDRFTIGKLSSIRNLDLNNGIRIYPNPVTDRINITGEFVKATLLNINGQVVTATSENVIPVSSFPAGVYFLKIESGDKVQTEKIMIEK</sequence>
<evidence type="ECO:0000313" key="4">
    <source>
        <dbReference type="Proteomes" id="UP000651085"/>
    </source>
</evidence>
<reference evidence="3" key="1">
    <citation type="submission" date="2020-08" db="EMBL/GenBank/DDBJ databases">
        <title>Genome public.</title>
        <authorList>
            <person name="Liu C."/>
            <person name="Sun Q."/>
        </authorList>
    </citation>
    <scope>NUCLEOTIDE SEQUENCE</scope>
    <source>
        <strain evidence="3">N12</strain>
    </source>
</reference>
<dbReference type="EMBL" id="JACRTF010000001">
    <property type="protein sequence ID" value="MBC8593966.1"/>
    <property type="molecule type" value="Genomic_DNA"/>
</dbReference>